<comment type="similarity">
    <text evidence="2 8">Belongs to the 4-toluene sulfonate uptake permease (TSUP) (TC 2.A.102) family.</text>
</comment>
<feature type="transmembrane region" description="Helical" evidence="8">
    <location>
        <begin position="7"/>
        <end position="37"/>
    </location>
</feature>
<comment type="caution">
    <text evidence="9">The sequence shown here is derived from an EMBL/GenBank/DDBJ whole genome shotgun (WGS) entry which is preliminary data.</text>
</comment>
<evidence type="ECO:0000256" key="3">
    <source>
        <dbReference type="ARBA" id="ARBA00022448"/>
    </source>
</evidence>
<feature type="transmembrane region" description="Helical" evidence="8">
    <location>
        <begin position="209"/>
        <end position="229"/>
    </location>
</feature>
<evidence type="ECO:0000256" key="8">
    <source>
        <dbReference type="RuleBase" id="RU363041"/>
    </source>
</evidence>
<comment type="subcellular location">
    <subcellularLocation>
        <location evidence="1 8">Cell membrane</location>
        <topology evidence="1 8">Multi-pass membrane protein</topology>
    </subcellularLocation>
</comment>
<evidence type="ECO:0000313" key="9">
    <source>
        <dbReference type="EMBL" id="CCH75620.1"/>
    </source>
</evidence>
<organism evidence="9 10">
    <name type="scientific">Nostocoides australiense Ben110</name>
    <dbReference type="NCBI Taxonomy" id="1193182"/>
    <lineage>
        <taxon>Bacteria</taxon>
        <taxon>Bacillati</taxon>
        <taxon>Actinomycetota</taxon>
        <taxon>Actinomycetes</taxon>
        <taxon>Micrococcales</taxon>
        <taxon>Intrasporangiaceae</taxon>
        <taxon>Nostocoides</taxon>
    </lineage>
</organism>
<dbReference type="Proteomes" id="UP000035763">
    <property type="component" value="Unassembled WGS sequence"/>
</dbReference>
<evidence type="ECO:0000256" key="5">
    <source>
        <dbReference type="ARBA" id="ARBA00022692"/>
    </source>
</evidence>
<evidence type="ECO:0000313" key="10">
    <source>
        <dbReference type="Proteomes" id="UP000035763"/>
    </source>
</evidence>
<dbReference type="RefSeq" id="WP_048700978.1">
    <property type="nucleotide sequence ID" value="NZ_HG764815.1"/>
</dbReference>
<feature type="transmembrane region" description="Helical" evidence="8">
    <location>
        <begin position="236"/>
        <end position="256"/>
    </location>
</feature>
<keyword evidence="6 8" id="KW-1133">Transmembrane helix</keyword>
<dbReference type="EMBL" id="CAJA01000513">
    <property type="protein sequence ID" value="CCH75620.1"/>
    <property type="molecule type" value="Genomic_DNA"/>
</dbReference>
<dbReference type="PANTHER" id="PTHR30269">
    <property type="entry name" value="TRANSMEMBRANE PROTEIN YFCA"/>
    <property type="match status" value="1"/>
</dbReference>
<dbReference type="AlphaFoldDB" id="W6K340"/>
<sequence>MSFWESVLVVLAGVGAGTINTIVGSGSLITFPILLLLGVPPVSANVSNNLGMLPGGIAGAYGYRRELRGRWGPLLKLLPWSVVGAAVGAALLLVLPAEAFRKIVPILIGFGLLMVIFGPRLQRWSAAHHQETGAMPRWQAPALVVGLILAAMYGGYFGAAQGVILMGLLSTLAHGTLQELNGWKNVLASTANFVAAVVFVSAAPEQVDWGVAALIGVGSFIGGFIGAGVGRRLPPAILRAIIIAIGVVGIVKIIFFP</sequence>
<keyword evidence="5 8" id="KW-0812">Transmembrane</keyword>
<dbReference type="InterPro" id="IPR002781">
    <property type="entry name" value="TM_pro_TauE-like"/>
</dbReference>
<keyword evidence="7 8" id="KW-0472">Membrane</keyword>
<evidence type="ECO:0000256" key="1">
    <source>
        <dbReference type="ARBA" id="ARBA00004651"/>
    </source>
</evidence>
<evidence type="ECO:0000256" key="6">
    <source>
        <dbReference type="ARBA" id="ARBA00022989"/>
    </source>
</evidence>
<name>W6K340_9MICO</name>
<dbReference type="OrthoDB" id="3782574at2"/>
<accession>W6K340</accession>
<evidence type="ECO:0000256" key="2">
    <source>
        <dbReference type="ARBA" id="ARBA00009142"/>
    </source>
</evidence>
<protein>
    <recommendedName>
        <fullName evidence="8">Probable membrane transporter protein</fullName>
    </recommendedName>
</protein>
<reference evidence="9 10" key="1">
    <citation type="journal article" date="2013" name="ISME J.">
        <title>A metabolic model for members of the genus Tetrasphaera involved in enhanced biological phosphorus removal.</title>
        <authorList>
            <person name="Kristiansen R."/>
            <person name="Nguyen H.T.T."/>
            <person name="Saunders A.M."/>
            <person name="Nielsen J.L."/>
            <person name="Wimmer R."/>
            <person name="Le V.Q."/>
            <person name="McIlroy S.J."/>
            <person name="Petrovski S."/>
            <person name="Seviour R.J."/>
            <person name="Calteau A."/>
            <person name="Nielsen K.L."/>
            <person name="Nielsen P.H."/>
        </authorList>
    </citation>
    <scope>NUCLEOTIDE SEQUENCE [LARGE SCALE GENOMIC DNA]</scope>
    <source>
        <strain evidence="9 10">Ben110</strain>
    </source>
</reference>
<feature type="transmembrane region" description="Helical" evidence="8">
    <location>
        <begin position="142"/>
        <end position="173"/>
    </location>
</feature>
<feature type="transmembrane region" description="Helical" evidence="8">
    <location>
        <begin position="77"/>
        <end position="96"/>
    </location>
</feature>
<keyword evidence="4 8" id="KW-1003">Cell membrane</keyword>
<dbReference type="InterPro" id="IPR052017">
    <property type="entry name" value="TSUP"/>
</dbReference>
<dbReference type="STRING" id="1193182.BN11_850008"/>
<proteinExistence type="inferred from homology"/>
<keyword evidence="3" id="KW-0813">Transport</keyword>
<dbReference type="GO" id="GO:0005886">
    <property type="term" value="C:plasma membrane"/>
    <property type="evidence" value="ECO:0007669"/>
    <property type="project" value="UniProtKB-SubCell"/>
</dbReference>
<keyword evidence="10" id="KW-1185">Reference proteome</keyword>
<dbReference type="PANTHER" id="PTHR30269:SF0">
    <property type="entry name" value="MEMBRANE TRANSPORTER PROTEIN YFCA-RELATED"/>
    <property type="match status" value="1"/>
</dbReference>
<feature type="transmembrane region" description="Helical" evidence="8">
    <location>
        <begin position="103"/>
        <end position="122"/>
    </location>
</feature>
<evidence type="ECO:0000256" key="4">
    <source>
        <dbReference type="ARBA" id="ARBA00022475"/>
    </source>
</evidence>
<gene>
    <name evidence="9" type="ORF">BN11_850008</name>
</gene>
<dbReference type="Pfam" id="PF01925">
    <property type="entry name" value="TauE"/>
    <property type="match status" value="1"/>
</dbReference>
<evidence type="ECO:0000256" key="7">
    <source>
        <dbReference type="ARBA" id="ARBA00023136"/>
    </source>
</evidence>